<reference evidence="1 2" key="1">
    <citation type="submission" date="2014-03" db="EMBL/GenBank/DDBJ databases">
        <title>Draft genome sequence of the novel thermoacidophilic archaea Acidianus copahuensis ALE1 strain, isolated from Copahue volcanic area in Neuquen Argentina.</title>
        <authorList>
            <person name="Urbieta M.S."/>
            <person name="Rascovan N."/>
            <person name="Castro C."/>
            <person name="Revale S."/>
            <person name="Giaveno M.A."/>
            <person name="Vazquez M.P."/>
            <person name="Donati E.R."/>
        </authorList>
    </citation>
    <scope>NUCLEOTIDE SEQUENCE [LARGE SCALE GENOMIC DNA]</scope>
    <source>
        <strain evidence="1 2">ALE1</strain>
    </source>
</reference>
<dbReference type="Proteomes" id="UP000024332">
    <property type="component" value="Unassembled WGS sequence"/>
</dbReference>
<evidence type="ECO:0000313" key="2">
    <source>
        <dbReference type="Proteomes" id="UP000024332"/>
    </source>
</evidence>
<organism evidence="1 2">
    <name type="scientific">Candidatus Acidianus copahuensis</name>
    <dbReference type="NCBI Taxonomy" id="1160895"/>
    <lineage>
        <taxon>Archaea</taxon>
        <taxon>Thermoproteota</taxon>
        <taxon>Thermoprotei</taxon>
        <taxon>Sulfolobales</taxon>
        <taxon>Sulfolobaceae</taxon>
        <taxon>Acidianus</taxon>
    </lineage>
</organism>
<proteinExistence type="predicted"/>
<protein>
    <submittedName>
        <fullName evidence="1">Uncharacterized protein</fullName>
    </submittedName>
</protein>
<gene>
    <name evidence="1" type="ORF">CM19_08010</name>
</gene>
<dbReference type="AlphaFoldDB" id="A0A031LNF7"/>
<name>A0A031LNF7_9CREN</name>
<dbReference type="RefSeq" id="WP_048099834.1">
    <property type="nucleotide sequence ID" value="NZ_JFZT01000044.1"/>
</dbReference>
<keyword evidence="2" id="KW-1185">Reference proteome</keyword>
<accession>A0A031LNF7</accession>
<comment type="caution">
    <text evidence="1">The sequence shown here is derived from an EMBL/GenBank/DDBJ whole genome shotgun (WGS) entry which is preliminary data.</text>
</comment>
<evidence type="ECO:0000313" key="1">
    <source>
        <dbReference type="EMBL" id="EZQ04950.1"/>
    </source>
</evidence>
<dbReference type="EMBL" id="JFZT01000044">
    <property type="protein sequence ID" value="EZQ04950.1"/>
    <property type="molecule type" value="Genomic_DNA"/>
</dbReference>
<sequence length="61" mass="6724">MIFPFQNAYILKTKITCPKDKYCRPEEGTMKGEVTKGCAGFPTSWMSGQVFGNASRATVCP</sequence>